<comment type="caution">
    <text evidence="2">The sequence shown here is derived from an EMBL/GenBank/DDBJ whole genome shotgun (WGS) entry which is preliminary data.</text>
</comment>
<dbReference type="RefSeq" id="XP_068347372.1">
    <property type="nucleotide sequence ID" value="XM_068495977.1"/>
</dbReference>
<organism evidence="2 3">
    <name type="scientific">Tritrichomonas foetus</name>
    <dbReference type="NCBI Taxonomy" id="1144522"/>
    <lineage>
        <taxon>Eukaryota</taxon>
        <taxon>Metamonada</taxon>
        <taxon>Parabasalia</taxon>
        <taxon>Tritrichomonadida</taxon>
        <taxon>Tritrichomonadidae</taxon>
        <taxon>Tritrichomonas</taxon>
    </lineage>
</organism>
<dbReference type="InterPro" id="IPR051291">
    <property type="entry name" value="CIMAP"/>
</dbReference>
<keyword evidence="3" id="KW-1185">Reference proteome</keyword>
<evidence type="ECO:0000313" key="2">
    <source>
        <dbReference type="EMBL" id="OHS94235.1"/>
    </source>
</evidence>
<evidence type="ECO:0000256" key="1">
    <source>
        <dbReference type="SAM" id="MobiDB-lite"/>
    </source>
</evidence>
<dbReference type="Pfam" id="PF07004">
    <property type="entry name" value="SHIPPO-rpt"/>
    <property type="match status" value="5"/>
</dbReference>
<evidence type="ECO:0000313" key="3">
    <source>
        <dbReference type="Proteomes" id="UP000179807"/>
    </source>
</evidence>
<protein>
    <recommendedName>
        <fullName evidence="4">Sperm-tail PG-rich repeat family protein</fullName>
    </recommendedName>
</protein>
<feature type="compositionally biased region" description="Polar residues" evidence="1">
    <location>
        <begin position="146"/>
        <end position="158"/>
    </location>
</feature>
<accession>A0A1J4J975</accession>
<dbReference type="OrthoDB" id="406368at2759"/>
<gene>
    <name evidence="2" type="ORF">TRFO_11324</name>
</gene>
<reference evidence="2" key="1">
    <citation type="submission" date="2016-10" db="EMBL/GenBank/DDBJ databases">
        <authorList>
            <person name="Benchimol M."/>
            <person name="Almeida L.G."/>
            <person name="Vasconcelos A.T."/>
            <person name="Perreira-Neves A."/>
            <person name="Rosa I.A."/>
            <person name="Tasca T."/>
            <person name="Bogo M.R."/>
            <person name="de Souza W."/>
        </authorList>
    </citation>
    <scope>NUCLEOTIDE SEQUENCE [LARGE SCALE GENOMIC DNA]</scope>
    <source>
        <strain evidence="2">K</strain>
    </source>
</reference>
<dbReference type="Proteomes" id="UP000179807">
    <property type="component" value="Unassembled WGS sequence"/>
</dbReference>
<dbReference type="AlphaFoldDB" id="A0A1J4J975"/>
<dbReference type="PANTHER" id="PTHR21580">
    <property type="entry name" value="SHIPPO-1-RELATED"/>
    <property type="match status" value="1"/>
</dbReference>
<proteinExistence type="predicted"/>
<sequence length="438" mass="49052">MSISGRSPRNIIFASNSTDPNVGPGSYEVQSSIKQKSNHPIPFLTSSKTSFLVDGKEATPGPADYDVNIYKVDTCESSSQMRSGVQRKFFDMIQSPSPTKNLIVNWSDKSKTSSIKEPMSTNSHCEIFGKEDHTITATPADYNISPKRNQGITISNNPRYKKVDSQQKSNTPGPGTYDNNNSQTNDKSKIFPSAVFISKTQRSLFHQISVNDNSGLPHNELKKDQQSYAPFGSKSKSVGLWKINKNPGPSEYDIKSFTDHQLYKQKAFGSKSIRETYIINDNPGPAEYTINHKKKLQSKPYSPFLQRSPRIDTSLKSNNEFTSPGQYDIDVYEQAEKQRILGTNSPSILTNPERKSFLLTTYSPSPCMYSINKGEELANSHVIKRRIDGNSRNDNSETYIGMRIPDTPGPGNYEVKNHFASAKCGGYIPRSPRRHTWC</sequence>
<feature type="compositionally biased region" description="Polar residues" evidence="1">
    <location>
        <begin position="166"/>
        <end position="185"/>
    </location>
</feature>
<dbReference type="GeneID" id="94830681"/>
<name>A0A1J4J975_9EUKA</name>
<dbReference type="EMBL" id="MLAK01001337">
    <property type="protein sequence ID" value="OHS94235.1"/>
    <property type="molecule type" value="Genomic_DNA"/>
</dbReference>
<evidence type="ECO:0008006" key="4">
    <source>
        <dbReference type="Google" id="ProtNLM"/>
    </source>
</evidence>
<feature type="compositionally biased region" description="Polar residues" evidence="1">
    <location>
        <begin position="1"/>
        <end position="20"/>
    </location>
</feature>
<dbReference type="VEuPathDB" id="TrichDB:TRFO_11324"/>
<feature type="region of interest" description="Disordered" evidence="1">
    <location>
        <begin position="138"/>
        <end position="186"/>
    </location>
</feature>
<dbReference type="InterPro" id="IPR010736">
    <property type="entry name" value="SHIPPO-rpt"/>
</dbReference>
<feature type="region of interest" description="Disordered" evidence="1">
    <location>
        <begin position="1"/>
        <end position="28"/>
    </location>
</feature>